<dbReference type="Proteomes" id="UP001589793">
    <property type="component" value="Unassembled WGS sequence"/>
</dbReference>
<dbReference type="Pfam" id="PF00528">
    <property type="entry name" value="BPD_transp_1"/>
    <property type="match status" value="1"/>
</dbReference>
<evidence type="ECO:0000256" key="5">
    <source>
        <dbReference type="ARBA" id="ARBA00022989"/>
    </source>
</evidence>
<dbReference type="InterPro" id="IPR000515">
    <property type="entry name" value="MetI-like"/>
</dbReference>
<reference evidence="10 11" key="1">
    <citation type="submission" date="2024-09" db="EMBL/GenBank/DDBJ databases">
        <authorList>
            <person name="Sun Q."/>
            <person name="Mori K."/>
        </authorList>
    </citation>
    <scope>NUCLEOTIDE SEQUENCE [LARGE SCALE GENOMIC DNA]</scope>
    <source>
        <strain evidence="10 11">CICC 10874</strain>
    </source>
</reference>
<keyword evidence="5 7" id="KW-1133">Transmembrane helix</keyword>
<sequence length="327" mass="35522">MTQAAAARSPAPPGGGAGPGPAGRRRRNGRGRRRGGLANPDGLWPWLFVLPTLLGLAVFYFWPVLQTAYYSFTRWGVFGGAEFVGLENWAGLIASGQVPRALVNTLLYTAILLVGIPISIVIANLLNRPGLRFVSFYRVLFFAPFVSMPAAIALVWGMIFNSQYGILNQFLGVFGVPRVHWTSTEWVALLAIGIVGVWSSLGFNIIILGAGLRGIPAEMHEAAWIDGASSWRQLVSITVPLLSPSIFFLSVLSVIHGMELFDLIYIMIGESNPIKGATQSMVSLFYREAFISNDKGTGAAIAILLMLIIGLLTAVQFRVQRRWADDG</sequence>
<evidence type="ECO:0000256" key="7">
    <source>
        <dbReference type="RuleBase" id="RU363032"/>
    </source>
</evidence>
<accession>A0ABV6R818</accession>
<comment type="caution">
    <text evidence="10">The sequence shown here is derived from an EMBL/GenBank/DDBJ whole genome shotgun (WGS) entry which is preliminary data.</text>
</comment>
<dbReference type="PROSITE" id="PS50928">
    <property type="entry name" value="ABC_TM1"/>
    <property type="match status" value="1"/>
</dbReference>
<feature type="domain" description="ABC transmembrane type-1" evidence="9">
    <location>
        <begin position="101"/>
        <end position="316"/>
    </location>
</feature>
<protein>
    <submittedName>
        <fullName evidence="10">Carbohydrate ABC transporter permease</fullName>
    </submittedName>
</protein>
<keyword evidence="6 7" id="KW-0472">Membrane</keyword>
<dbReference type="EMBL" id="JBHLSV010000004">
    <property type="protein sequence ID" value="MFC0673139.1"/>
    <property type="molecule type" value="Genomic_DNA"/>
</dbReference>
<feature type="transmembrane region" description="Helical" evidence="7">
    <location>
        <begin position="43"/>
        <end position="62"/>
    </location>
</feature>
<keyword evidence="3" id="KW-1003">Cell membrane</keyword>
<evidence type="ECO:0000256" key="1">
    <source>
        <dbReference type="ARBA" id="ARBA00004651"/>
    </source>
</evidence>
<proteinExistence type="inferred from homology"/>
<feature type="transmembrane region" description="Helical" evidence="7">
    <location>
        <begin position="139"/>
        <end position="166"/>
    </location>
</feature>
<dbReference type="Gene3D" id="1.10.3720.10">
    <property type="entry name" value="MetI-like"/>
    <property type="match status" value="1"/>
</dbReference>
<dbReference type="SUPFAM" id="SSF160964">
    <property type="entry name" value="MalF N-terminal region-like"/>
    <property type="match status" value="1"/>
</dbReference>
<feature type="compositionally biased region" description="Basic residues" evidence="8">
    <location>
        <begin position="23"/>
        <end position="35"/>
    </location>
</feature>
<dbReference type="PANTHER" id="PTHR30193:SF37">
    <property type="entry name" value="INNER MEMBRANE ABC TRANSPORTER PERMEASE PROTEIN YCJO"/>
    <property type="match status" value="1"/>
</dbReference>
<evidence type="ECO:0000256" key="8">
    <source>
        <dbReference type="SAM" id="MobiDB-lite"/>
    </source>
</evidence>
<feature type="transmembrane region" description="Helical" evidence="7">
    <location>
        <begin position="233"/>
        <end position="255"/>
    </location>
</feature>
<dbReference type="SUPFAM" id="SSF161098">
    <property type="entry name" value="MetI-like"/>
    <property type="match status" value="1"/>
</dbReference>
<feature type="transmembrane region" description="Helical" evidence="7">
    <location>
        <begin position="296"/>
        <end position="315"/>
    </location>
</feature>
<feature type="transmembrane region" description="Helical" evidence="7">
    <location>
        <begin position="106"/>
        <end position="127"/>
    </location>
</feature>
<dbReference type="InterPro" id="IPR035906">
    <property type="entry name" value="MetI-like_sf"/>
</dbReference>
<gene>
    <name evidence="10" type="ORF">ACFFF6_04115</name>
</gene>
<feature type="transmembrane region" description="Helical" evidence="7">
    <location>
        <begin position="186"/>
        <end position="212"/>
    </location>
</feature>
<evidence type="ECO:0000256" key="2">
    <source>
        <dbReference type="ARBA" id="ARBA00022448"/>
    </source>
</evidence>
<keyword evidence="2 7" id="KW-0813">Transport</keyword>
<feature type="region of interest" description="Disordered" evidence="8">
    <location>
        <begin position="1"/>
        <end position="36"/>
    </location>
</feature>
<keyword evidence="4 7" id="KW-0812">Transmembrane</keyword>
<evidence type="ECO:0000256" key="6">
    <source>
        <dbReference type="ARBA" id="ARBA00023136"/>
    </source>
</evidence>
<comment type="similarity">
    <text evidence="7">Belongs to the binding-protein-dependent transport system permease family.</text>
</comment>
<dbReference type="InterPro" id="IPR051393">
    <property type="entry name" value="ABC_transporter_permease"/>
</dbReference>
<dbReference type="RefSeq" id="WP_376978469.1">
    <property type="nucleotide sequence ID" value="NZ_JBHLSV010000004.1"/>
</dbReference>
<dbReference type="PANTHER" id="PTHR30193">
    <property type="entry name" value="ABC TRANSPORTER PERMEASE PROTEIN"/>
    <property type="match status" value="1"/>
</dbReference>
<comment type="subcellular location">
    <subcellularLocation>
        <location evidence="1 7">Cell membrane</location>
        <topology evidence="1 7">Multi-pass membrane protein</topology>
    </subcellularLocation>
</comment>
<evidence type="ECO:0000256" key="3">
    <source>
        <dbReference type="ARBA" id="ARBA00022475"/>
    </source>
</evidence>
<evidence type="ECO:0000313" key="10">
    <source>
        <dbReference type="EMBL" id="MFC0673139.1"/>
    </source>
</evidence>
<evidence type="ECO:0000259" key="9">
    <source>
        <dbReference type="PROSITE" id="PS50928"/>
    </source>
</evidence>
<name>A0ABV6R818_9MICO</name>
<evidence type="ECO:0000313" key="11">
    <source>
        <dbReference type="Proteomes" id="UP001589793"/>
    </source>
</evidence>
<organism evidence="10 11">
    <name type="scientific">Brachybacterium hainanense</name>
    <dbReference type="NCBI Taxonomy" id="1541174"/>
    <lineage>
        <taxon>Bacteria</taxon>
        <taxon>Bacillati</taxon>
        <taxon>Actinomycetota</taxon>
        <taxon>Actinomycetes</taxon>
        <taxon>Micrococcales</taxon>
        <taxon>Dermabacteraceae</taxon>
        <taxon>Brachybacterium</taxon>
    </lineage>
</organism>
<keyword evidence="11" id="KW-1185">Reference proteome</keyword>
<dbReference type="CDD" id="cd06261">
    <property type="entry name" value="TM_PBP2"/>
    <property type="match status" value="1"/>
</dbReference>
<evidence type="ECO:0000256" key="4">
    <source>
        <dbReference type="ARBA" id="ARBA00022692"/>
    </source>
</evidence>